<accession>A0A1H8HLD0</accession>
<dbReference type="STRING" id="930146.SAMN05192533_11562"/>
<protein>
    <submittedName>
        <fullName evidence="1">Uncharacterized protein</fullName>
    </submittedName>
</protein>
<reference evidence="2" key="1">
    <citation type="submission" date="2016-10" db="EMBL/GenBank/DDBJ databases">
        <authorList>
            <person name="Varghese N."/>
            <person name="Submissions S."/>
        </authorList>
    </citation>
    <scope>NUCLEOTIDE SEQUENCE [LARGE SCALE GENOMIC DNA]</scope>
    <source>
        <strain evidence="2">B48,IBRC-M 10115,DSM 25386,CECT 8001</strain>
    </source>
</reference>
<dbReference type="Proteomes" id="UP000198553">
    <property type="component" value="Unassembled WGS sequence"/>
</dbReference>
<evidence type="ECO:0000313" key="1">
    <source>
        <dbReference type="EMBL" id="SEN57000.1"/>
    </source>
</evidence>
<name>A0A1H8HLD0_9BACI</name>
<proteinExistence type="predicted"/>
<evidence type="ECO:0000313" key="2">
    <source>
        <dbReference type="Proteomes" id="UP000198553"/>
    </source>
</evidence>
<dbReference type="RefSeq" id="WP_090748994.1">
    <property type="nucleotide sequence ID" value="NZ_FOBW01000015.1"/>
</dbReference>
<dbReference type="EMBL" id="FOBW01000015">
    <property type="protein sequence ID" value="SEN57000.1"/>
    <property type="molecule type" value="Genomic_DNA"/>
</dbReference>
<dbReference type="OrthoDB" id="2469080at2"/>
<dbReference type="AlphaFoldDB" id="A0A1H8HLD0"/>
<sequence>MEPNKPGSKQLPDFKELGDRIIAEATSEPMLVIKTNLDPKDSTEDNPYYRNMGLTDTEQFRNYFEERKK</sequence>
<organism evidence="1 2">
    <name type="scientific">Mesobacillus persicus</name>
    <dbReference type="NCBI Taxonomy" id="930146"/>
    <lineage>
        <taxon>Bacteria</taxon>
        <taxon>Bacillati</taxon>
        <taxon>Bacillota</taxon>
        <taxon>Bacilli</taxon>
        <taxon>Bacillales</taxon>
        <taxon>Bacillaceae</taxon>
        <taxon>Mesobacillus</taxon>
    </lineage>
</organism>
<keyword evidence="2" id="KW-1185">Reference proteome</keyword>
<gene>
    <name evidence="1" type="ORF">SAMN05192533_11562</name>
</gene>